<keyword evidence="2" id="KW-1185">Reference proteome</keyword>
<evidence type="ECO:0000313" key="1">
    <source>
        <dbReference type="EMBL" id="CAG8655522.1"/>
    </source>
</evidence>
<accession>A0A9N9DWS7</accession>
<evidence type="ECO:0000313" key="2">
    <source>
        <dbReference type="Proteomes" id="UP000789739"/>
    </source>
</evidence>
<organism evidence="1 2">
    <name type="scientific">Paraglomus brasilianum</name>
    <dbReference type="NCBI Taxonomy" id="144538"/>
    <lineage>
        <taxon>Eukaryota</taxon>
        <taxon>Fungi</taxon>
        <taxon>Fungi incertae sedis</taxon>
        <taxon>Mucoromycota</taxon>
        <taxon>Glomeromycotina</taxon>
        <taxon>Glomeromycetes</taxon>
        <taxon>Paraglomerales</taxon>
        <taxon>Paraglomeraceae</taxon>
        <taxon>Paraglomus</taxon>
    </lineage>
</organism>
<sequence length="181" mass="20781">KQIHDDNIKRQDANDPNKVEGLFTGALFGFKVTIEIAGKPKFLYDEVKEEYYKWLGGSGIDVNNCPERLRHFLVEVNEILEGRGDKFERDIANRKREHESLKGKSHKDIKIENNFAGSGEQVKKVFQEISGRYDYQGFHFLPQDDDRSSVGVDSSNVSRGIDFQQRPSSVIVRNVKQDPNH</sequence>
<feature type="non-terminal residue" evidence="1">
    <location>
        <position position="1"/>
    </location>
</feature>
<dbReference type="Proteomes" id="UP000789739">
    <property type="component" value="Unassembled WGS sequence"/>
</dbReference>
<protein>
    <submittedName>
        <fullName evidence="1">7495_t:CDS:1</fullName>
    </submittedName>
</protein>
<reference evidence="1" key="1">
    <citation type="submission" date="2021-06" db="EMBL/GenBank/DDBJ databases">
        <authorList>
            <person name="Kallberg Y."/>
            <person name="Tangrot J."/>
            <person name="Rosling A."/>
        </authorList>
    </citation>
    <scope>NUCLEOTIDE SEQUENCE</scope>
    <source>
        <strain evidence="1">BR232B</strain>
    </source>
</reference>
<name>A0A9N9DWS7_9GLOM</name>
<dbReference type="OrthoDB" id="2328672at2759"/>
<proteinExistence type="predicted"/>
<comment type="caution">
    <text evidence="1">The sequence shown here is derived from an EMBL/GenBank/DDBJ whole genome shotgun (WGS) entry which is preliminary data.</text>
</comment>
<dbReference type="AlphaFoldDB" id="A0A9N9DWS7"/>
<gene>
    <name evidence="1" type="ORF">PBRASI_LOCUS10493</name>
</gene>
<dbReference type="EMBL" id="CAJVPI010003198">
    <property type="protein sequence ID" value="CAG8655522.1"/>
    <property type="molecule type" value="Genomic_DNA"/>
</dbReference>